<dbReference type="InterPro" id="IPR001451">
    <property type="entry name" value="Hexapep"/>
</dbReference>
<keyword evidence="2" id="KW-0012">Acyltransferase</keyword>
<dbReference type="Gene3D" id="2.160.10.10">
    <property type="entry name" value="Hexapeptide repeat proteins"/>
    <property type="match status" value="1"/>
</dbReference>
<sequence length="206" mass="23214">MIFNIIKKIAYLSLFITPYFVTSRLRKLIDIFLSYRFVLQTKKCGKVYLQTPFYIKGHKYIHIGNNFAACSGFRIECWDKYENEAYTPSIIIGDNVCFNFYCHIGAINKIIIGNNVLVGSHVLITDHFHGKISKDELLIPPSKRKLYSKGPVIIENDVWIGEGVCILPNVTIGHNTVIGANSVVTHNIPPYSVVAGNPVKILKAIE</sequence>
<organism evidence="2">
    <name type="scientific">termite gut metagenome</name>
    <dbReference type="NCBI Taxonomy" id="433724"/>
    <lineage>
        <taxon>unclassified sequences</taxon>
        <taxon>metagenomes</taxon>
        <taxon>organismal metagenomes</taxon>
    </lineage>
</organism>
<evidence type="ECO:0000313" key="2">
    <source>
        <dbReference type="EMBL" id="KAA6312817.1"/>
    </source>
</evidence>
<reference evidence="2" key="1">
    <citation type="submission" date="2019-03" db="EMBL/GenBank/DDBJ databases">
        <title>Single cell metagenomics reveals metabolic interactions within the superorganism composed of flagellate Streblomastix strix and complex community of Bacteroidetes bacteria on its surface.</title>
        <authorList>
            <person name="Treitli S.C."/>
            <person name="Kolisko M."/>
            <person name="Husnik F."/>
            <person name="Keeling P."/>
            <person name="Hampl V."/>
        </authorList>
    </citation>
    <scope>NUCLEOTIDE SEQUENCE</scope>
    <source>
        <strain evidence="2">STM</strain>
    </source>
</reference>
<dbReference type="PANTHER" id="PTHR23416">
    <property type="entry name" value="SIALIC ACID SYNTHASE-RELATED"/>
    <property type="match status" value="1"/>
</dbReference>
<dbReference type="GO" id="GO:0016746">
    <property type="term" value="F:acyltransferase activity"/>
    <property type="evidence" value="ECO:0007669"/>
    <property type="project" value="UniProtKB-KW"/>
</dbReference>
<accession>A0A5J4PTA3</accession>
<dbReference type="PANTHER" id="PTHR23416:SF78">
    <property type="entry name" value="LIPOPOLYSACCHARIDE BIOSYNTHESIS O-ACETYL TRANSFERASE WBBJ-RELATED"/>
    <property type="match status" value="1"/>
</dbReference>
<gene>
    <name evidence="2" type="ORF">EZS27_036313</name>
</gene>
<dbReference type="EMBL" id="SNRY01006341">
    <property type="protein sequence ID" value="KAA6312817.1"/>
    <property type="molecule type" value="Genomic_DNA"/>
</dbReference>
<dbReference type="PROSITE" id="PS00101">
    <property type="entry name" value="HEXAPEP_TRANSFERASES"/>
    <property type="match status" value="1"/>
</dbReference>
<protein>
    <submittedName>
        <fullName evidence="2">Putative acetyltransferase</fullName>
        <ecNumber evidence="2">2.3.1.-</ecNumber>
    </submittedName>
</protein>
<dbReference type="Pfam" id="PF00132">
    <property type="entry name" value="Hexapep"/>
    <property type="match status" value="1"/>
</dbReference>
<dbReference type="EC" id="2.3.1.-" evidence="2"/>
<dbReference type="SUPFAM" id="SSF51161">
    <property type="entry name" value="Trimeric LpxA-like enzymes"/>
    <property type="match status" value="1"/>
</dbReference>
<proteinExistence type="predicted"/>
<name>A0A5J4PTA3_9ZZZZ</name>
<dbReference type="InterPro" id="IPR018357">
    <property type="entry name" value="Hexapep_transf_CS"/>
</dbReference>
<dbReference type="InterPro" id="IPR011004">
    <property type="entry name" value="Trimer_LpxA-like_sf"/>
</dbReference>
<dbReference type="AlphaFoldDB" id="A0A5J4PTA3"/>
<keyword evidence="1 2" id="KW-0808">Transferase</keyword>
<comment type="caution">
    <text evidence="2">The sequence shown here is derived from an EMBL/GenBank/DDBJ whole genome shotgun (WGS) entry which is preliminary data.</text>
</comment>
<dbReference type="CDD" id="cd04647">
    <property type="entry name" value="LbH_MAT_like"/>
    <property type="match status" value="1"/>
</dbReference>
<dbReference type="InterPro" id="IPR051159">
    <property type="entry name" value="Hexapeptide_acetyltransf"/>
</dbReference>
<evidence type="ECO:0000256" key="1">
    <source>
        <dbReference type="ARBA" id="ARBA00022679"/>
    </source>
</evidence>